<protein>
    <submittedName>
        <fullName evidence="1">Uncharacterized protein</fullName>
    </submittedName>
</protein>
<gene>
    <name evidence="1" type="ORF">METZ01_LOCUS383091</name>
</gene>
<accession>A0A382U8E3</accession>
<dbReference type="EMBL" id="UINC01142103">
    <property type="protein sequence ID" value="SVD30237.1"/>
    <property type="molecule type" value="Genomic_DNA"/>
</dbReference>
<dbReference type="AlphaFoldDB" id="A0A382U8E3"/>
<feature type="non-terminal residue" evidence="1">
    <location>
        <position position="33"/>
    </location>
</feature>
<organism evidence="1">
    <name type="scientific">marine metagenome</name>
    <dbReference type="NCBI Taxonomy" id="408172"/>
    <lineage>
        <taxon>unclassified sequences</taxon>
        <taxon>metagenomes</taxon>
        <taxon>ecological metagenomes</taxon>
    </lineage>
</organism>
<evidence type="ECO:0000313" key="1">
    <source>
        <dbReference type="EMBL" id="SVD30237.1"/>
    </source>
</evidence>
<reference evidence="1" key="1">
    <citation type="submission" date="2018-05" db="EMBL/GenBank/DDBJ databases">
        <authorList>
            <person name="Lanie J.A."/>
            <person name="Ng W.-L."/>
            <person name="Kazmierczak K.M."/>
            <person name="Andrzejewski T.M."/>
            <person name="Davidsen T.M."/>
            <person name="Wayne K.J."/>
            <person name="Tettelin H."/>
            <person name="Glass J.I."/>
            <person name="Rusch D."/>
            <person name="Podicherti R."/>
            <person name="Tsui H.-C.T."/>
            <person name="Winkler M.E."/>
        </authorList>
    </citation>
    <scope>NUCLEOTIDE SEQUENCE</scope>
</reference>
<name>A0A382U8E3_9ZZZZ</name>
<proteinExistence type="predicted"/>
<sequence length="33" mass="3850">MNFFQSVSFLTTAITFLLIFRGRMVRVVLDVNL</sequence>